<protein>
    <recommendedName>
        <fullName evidence="5">non-specific protein-tyrosine kinase</fullName>
        <ecNumber evidence="5">2.7.10.2</ecNumber>
    </recommendedName>
</protein>
<evidence type="ECO:0000313" key="20">
    <source>
        <dbReference type="EMBL" id="GGO93555.1"/>
    </source>
</evidence>
<dbReference type="EMBL" id="BMNI01000013">
    <property type="protein sequence ID" value="GGO93555.1"/>
    <property type="molecule type" value="Genomic_DNA"/>
</dbReference>
<dbReference type="NCBIfam" id="TIGR01007">
    <property type="entry name" value="eps_fam"/>
    <property type="match status" value="1"/>
</dbReference>
<evidence type="ECO:0000256" key="10">
    <source>
        <dbReference type="ARBA" id="ARBA00022741"/>
    </source>
</evidence>
<comment type="similarity">
    <text evidence="4">Belongs to the etk/wzc family.</text>
</comment>
<dbReference type="InterPro" id="IPR003856">
    <property type="entry name" value="LPS_length_determ_N"/>
</dbReference>
<keyword evidence="12" id="KW-0067">ATP-binding</keyword>
<keyword evidence="13" id="KW-1133">Transmembrane helix</keyword>
<dbReference type="Proteomes" id="UP000655410">
    <property type="component" value="Unassembled WGS sequence"/>
</dbReference>
<comment type="catalytic activity">
    <reaction evidence="16">
        <text>L-tyrosyl-[protein] + ATP = O-phospho-L-tyrosyl-[protein] + ADP + H(+)</text>
        <dbReference type="Rhea" id="RHEA:10596"/>
        <dbReference type="Rhea" id="RHEA-COMP:10136"/>
        <dbReference type="Rhea" id="RHEA-COMP:20101"/>
        <dbReference type="ChEBI" id="CHEBI:15378"/>
        <dbReference type="ChEBI" id="CHEBI:30616"/>
        <dbReference type="ChEBI" id="CHEBI:46858"/>
        <dbReference type="ChEBI" id="CHEBI:61978"/>
        <dbReference type="ChEBI" id="CHEBI:456216"/>
        <dbReference type="EC" id="2.7.10.2"/>
    </reaction>
</comment>
<organism evidence="20 21">
    <name type="scientific">Nocardioides phosphati</name>
    <dbReference type="NCBI Taxonomy" id="1867775"/>
    <lineage>
        <taxon>Bacteria</taxon>
        <taxon>Bacillati</taxon>
        <taxon>Actinomycetota</taxon>
        <taxon>Actinomycetes</taxon>
        <taxon>Propionibacteriales</taxon>
        <taxon>Nocardioidaceae</taxon>
        <taxon>Nocardioides</taxon>
    </lineage>
</organism>
<keyword evidence="11" id="KW-0418">Kinase</keyword>
<feature type="signal peptide" evidence="17">
    <location>
        <begin position="1"/>
        <end position="30"/>
    </location>
</feature>
<dbReference type="InterPro" id="IPR025669">
    <property type="entry name" value="AAA_dom"/>
</dbReference>
<comment type="subcellular location">
    <subcellularLocation>
        <location evidence="1">Cell inner membrane</location>
        <topology evidence="1">Multi-pass membrane protein</topology>
    </subcellularLocation>
</comment>
<keyword evidence="14" id="KW-0472">Membrane</keyword>
<gene>
    <name evidence="20" type="ORF">GCM10011584_32530</name>
</gene>
<keyword evidence="21" id="KW-1185">Reference proteome</keyword>
<dbReference type="InterPro" id="IPR027417">
    <property type="entry name" value="P-loop_NTPase"/>
</dbReference>
<evidence type="ECO:0000256" key="4">
    <source>
        <dbReference type="ARBA" id="ARBA00008883"/>
    </source>
</evidence>
<evidence type="ECO:0000256" key="3">
    <source>
        <dbReference type="ARBA" id="ARBA00007316"/>
    </source>
</evidence>
<keyword evidence="10" id="KW-0547">Nucleotide-binding</keyword>
<dbReference type="Pfam" id="PF02706">
    <property type="entry name" value="Wzz"/>
    <property type="match status" value="1"/>
</dbReference>
<evidence type="ECO:0000256" key="5">
    <source>
        <dbReference type="ARBA" id="ARBA00011903"/>
    </source>
</evidence>
<feature type="domain" description="AAA" evidence="19">
    <location>
        <begin position="264"/>
        <end position="398"/>
    </location>
</feature>
<evidence type="ECO:0000259" key="18">
    <source>
        <dbReference type="Pfam" id="PF02706"/>
    </source>
</evidence>
<evidence type="ECO:0000256" key="17">
    <source>
        <dbReference type="SAM" id="SignalP"/>
    </source>
</evidence>
<dbReference type="EC" id="2.7.10.2" evidence="5"/>
<evidence type="ECO:0000256" key="12">
    <source>
        <dbReference type="ARBA" id="ARBA00022840"/>
    </source>
</evidence>
<comment type="caution">
    <text evidence="20">The sequence shown here is derived from an EMBL/GenBank/DDBJ whole genome shotgun (WGS) entry which is preliminary data.</text>
</comment>
<comment type="similarity">
    <text evidence="2">Belongs to the CpsC/CapA family.</text>
</comment>
<dbReference type="PANTHER" id="PTHR32309">
    <property type="entry name" value="TYROSINE-PROTEIN KINASE"/>
    <property type="match status" value="1"/>
</dbReference>
<keyword evidence="9" id="KW-0812">Transmembrane</keyword>
<dbReference type="Gene3D" id="3.40.50.300">
    <property type="entry name" value="P-loop containing nucleotide triphosphate hydrolases"/>
    <property type="match status" value="1"/>
</dbReference>
<dbReference type="RefSeq" id="WP_188785090.1">
    <property type="nucleotide sequence ID" value="NZ_BMNI01000013.1"/>
</dbReference>
<dbReference type="InterPro" id="IPR050445">
    <property type="entry name" value="Bact_polysacc_biosynth/exp"/>
</dbReference>
<name>A0ABQ2ND87_9ACTN</name>
<keyword evidence="15" id="KW-0829">Tyrosine-protein kinase</keyword>
<keyword evidence="6" id="KW-1003">Cell membrane</keyword>
<accession>A0ABQ2ND87</accession>
<dbReference type="CDD" id="cd05387">
    <property type="entry name" value="BY-kinase"/>
    <property type="match status" value="1"/>
</dbReference>
<comment type="similarity">
    <text evidence="3">Belongs to the CpsD/CapB family.</text>
</comment>
<feature type="domain" description="Polysaccharide chain length determinant N-terminal" evidence="18">
    <location>
        <begin position="1"/>
        <end position="81"/>
    </location>
</feature>
<evidence type="ECO:0000256" key="8">
    <source>
        <dbReference type="ARBA" id="ARBA00022679"/>
    </source>
</evidence>
<dbReference type="InterPro" id="IPR005702">
    <property type="entry name" value="Wzc-like_C"/>
</dbReference>
<evidence type="ECO:0000256" key="9">
    <source>
        <dbReference type="ARBA" id="ARBA00022692"/>
    </source>
</evidence>
<proteinExistence type="inferred from homology"/>
<evidence type="ECO:0000256" key="14">
    <source>
        <dbReference type="ARBA" id="ARBA00023136"/>
    </source>
</evidence>
<sequence length="465" mass="50544">MDFKNLMRVARRRWRSIAAMFLLALSVSFAFSLTTTPVYESQTRIYITADSTSGQGNDIGANYFLVSQIKSYAQLANHAEVLKRTAEALDDNVTAADLAGRISATALPESLILQVTTHDTNPERAQKIAQAHAIVLTSYLEELETPKGDENPQIKATLTDPATYNPKPIAPRTLLNTVIAALLGLVLGCGLALVRELLDNTIHSMEEMEKTIDAPVMASVGIDPEIERKPLLTDLSGFSIRGEAFRVLRTNLQFLDLDSEIKSLVITSATAGEGKTTTSANLAIALAQTGRRVLVVDGDLRRPRIARLMGLEGAVGLTTVLVGRTELDASIQKHKESGVYVLASGPTPPNPSEILQSRAARDLILQLRDKFDAVIIDAPPILPVADATILATICDGAILVTRHGKTPRDHVQTAAQRLRSVNAKLLGAVVNFVPKQAAGGYYYYYYYAEQETRPKTGGRRKETTK</sequence>
<evidence type="ECO:0000256" key="2">
    <source>
        <dbReference type="ARBA" id="ARBA00006683"/>
    </source>
</evidence>
<evidence type="ECO:0000256" key="15">
    <source>
        <dbReference type="ARBA" id="ARBA00023137"/>
    </source>
</evidence>
<evidence type="ECO:0000256" key="7">
    <source>
        <dbReference type="ARBA" id="ARBA00022519"/>
    </source>
</evidence>
<evidence type="ECO:0000256" key="11">
    <source>
        <dbReference type="ARBA" id="ARBA00022777"/>
    </source>
</evidence>
<evidence type="ECO:0000313" key="21">
    <source>
        <dbReference type="Proteomes" id="UP000655410"/>
    </source>
</evidence>
<evidence type="ECO:0000256" key="16">
    <source>
        <dbReference type="ARBA" id="ARBA00051245"/>
    </source>
</evidence>
<dbReference type="Pfam" id="PF13614">
    <property type="entry name" value="AAA_31"/>
    <property type="match status" value="1"/>
</dbReference>
<evidence type="ECO:0000256" key="13">
    <source>
        <dbReference type="ARBA" id="ARBA00022989"/>
    </source>
</evidence>
<evidence type="ECO:0000256" key="1">
    <source>
        <dbReference type="ARBA" id="ARBA00004429"/>
    </source>
</evidence>
<keyword evidence="17" id="KW-0732">Signal</keyword>
<dbReference type="PANTHER" id="PTHR32309:SF13">
    <property type="entry name" value="FERRIC ENTEROBACTIN TRANSPORT PROTEIN FEPE"/>
    <property type="match status" value="1"/>
</dbReference>
<evidence type="ECO:0000256" key="6">
    <source>
        <dbReference type="ARBA" id="ARBA00022475"/>
    </source>
</evidence>
<keyword evidence="7" id="KW-0997">Cell inner membrane</keyword>
<feature type="chain" id="PRO_5047480293" description="non-specific protein-tyrosine kinase" evidence="17">
    <location>
        <begin position="31"/>
        <end position="465"/>
    </location>
</feature>
<dbReference type="SUPFAM" id="SSF52540">
    <property type="entry name" value="P-loop containing nucleoside triphosphate hydrolases"/>
    <property type="match status" value="1"/>
</dbReference>
<keyword evidence="8" id="KW-0808">Transferase</keyword>
<evidence type="ECO:0000259" key="19">
    <source>
        <dbReference type="Pfam" id="PF13614"/>
    </source>
</evidence>
<reference evidence="21" key="1">
    <citation type="journal article" date="2019" name="Int. J. Syst. Evol. Microbiol.">
        <title>The Global Catalogue of Microorganisms (GCM) 10K type strain sequencing project: providing services to taxonomists for standard genome sequencing and annotation.</title>
        <authorList>
            <consortium name="The Broad Institute Genomics Platform"/>
            <consortium name="The Broad Institute Genome Sequencing Center for Infectious Disease"/>
            <person name="Wu L."/>
            <person name="Ma J."/>
        </authorList>
    </citation>
    <scope>NUCLEOTIDE SEQUENCE [LARGE SCALE GENOMIC DNA]</scope>
    <source>
        <strain evidence="21">CGMCC 4.7371</strain>
    </source>
</reference>